<name>A0ABV8JSS8_9FLAO</name>
<comment type="caution">
    <text evidence="2">The sequence shown here is derived from an EMBL/GenBank/DDBJ whole genome shotgun (WGS) entry which is preliminary data.</text>
</comment>
<dbReference type="Proteomes" id="UP001595814">
    <property type="component" value="Unassembled WGS sequence"/>
</dbReference>
<proteinExistence type="predicted"/>
<protein>
    <submittedName>
        <fullName evidence="2">DUF6876 family protein</fullName>
    </submittedName>
</protein>
<evidence type="ECO:0000259" key="1">
    <source>
        <dbReference type="Pfam" id="PF21781"/>
    </source>
</evidence>
<reference evidence="3" key="1">
    <citation type="journal article" date="2019" name="Int. J. Syst. Evol. Microbiol.">
        <title>The Global Catalogue of Microorganisms (GCM) 10K type strain sequencing project: providing services to taxonomists for standard genome sequencing and annotation.</title>
        <authorList>
            <consortium name="The Broad Institute Genomics Platform"/>
            <consortium name="The Broad Institute Genome Sequencing Center for Infectious Disease"/>
            <person name="Wu L."/>
            <person name="Ma J."/>
        </authorList>
    </citation>
    <scope>NUCLEOTIDE SEQUENCE [LARGE SCALE GENOMIC DNA]</scope>
    <source>
        <strain evidence="3">CECT 7477</strain>
    </source>
</reference>
<accession>A0ABV8JSS8</accession>
<dbReference type="InterPro" id="IPR049241">
    <property type="entry name" value="DUF6876"/>
</dbReference>
<keyword evidence="3" id="KW-1185">Reference proteome</keyword>
<dbReference type="Pfam" id="PF21781">
    <property type="entry name" value="DUF6876"/>
    <property type="match status" value="1"/>
</dbReference>
<dbReference type="RefSeq" id="WP_380081232.1">
    <property type="nucleotide sequence ID" value="NZ_JACYFJ010000002.1"/>
</dbReference>
<feature type="domain" description="DUF6876" evidence="1">
    <location>
        <begin position="1"/>
        <end position="41"/>
    </location>
</feature>
<gene>
    <name evidence="2" type="ORF">ACFOUT_15605</name>
</gene>
<organism evidence="2 3">
    <name type="scientific">Euzebyella saccharophila</name>
    <dbReference type="NCBI Taxonomy" id="679664"/>
    <lineage>
        <taxon>Bacteria</taxon>
        <taxon>Pseudomonadati</taxon>
        <taxon>Bacteroidota</taxon>
        <taxon>Flavobacteriia</taxon>
        <taxon>Flavobacteriales</taxon>
        <taxon>Flavobacteriaceae</taxon>
        <taxon>Euzebyella</taxon>
    </lineage>
</organism>
<sequence length="41" mass="4965">MVCWDGNNTILMKQEYHITDFTLDNLRMFFVNDTFMLPGEY</sequence>
<evidence type="ECO:0000313" key="3">
    <source>
        <dbReference type="Proteomes" id="UP001595814"/>
    </source>
</evidence>
<dbReference type="EMBL" id="JBHSAW010000010">
    <property type="protein sequence ID" value="MFC4097317.1"/>
    <property type="molecule type" value="Genomic_DNA"/>
</dbReference>
<evidence type="ECO:0000313" key="2">
    <source>
        <dbReference type="EMBL" id="MFC4097317.1"/>
    </source>
</evidence>